<protein>
    <submittedName>
        <fullName evidence="2">Uncharacterized protein</fullName>
    </submittedName>
</protein>
<dbReference type="AlphaFoldDB" id="A0A091D458"/>
<dbReference type="EMBL" id="KN123449">
    <property type="protein sequence ID" value="KFO25025.1"/>
    <property type="molecule type" value="Genomic_DNA"/>
</dbReference>
<keyword evidence="3" id="KW-1185">Reference proteome</keyword>
<feature type="chain" id="PRO_5001871298" evidence="1">
    <location>
        <begin position="19"/>
        <end position="166"/>
    </location>
</feature>
<dbReference type="Proteomes" id="UP000028990">
    <property type="component" value="Unassembled WGS sequence"/>
</dbReference>
<gene>
    <name evidence="2" type="ORF">H920_13606</name>
</gene>
<evidence type="ECO:0000313" key="2">
    <source>
        <dbReference type="EMBL" id="KFO25025.1"/>
    </source>
</evidence>
<sequence length="166" mass="17604">MLRKALVLLFLLCALAVAAPILQSISTNVLNVTVAAAMDQNFTTGALKTTNLGTTTARYLRISPALEINSLLDTYTSPKQKGSKLHTSQGVDSTPLHGTIAEGEAKTKLSGFVMNRTYDSVPGSKAEAFESGSPVFIDHLSVSFCGSPSSTFFIQQNGCQDGVLIF</sequence>
<evidence type="ECO:0000313" key="3">
    <source>
        <dbReference type="Proteomes" id="UP000028990"/>
    </source>
</evidence>
<keyword evidence="1" id="KW-0732">Signal</keyword>
<proteinExistence type="predicted"/>
<name>A0A091D458_FUKDA</name>
<evidence type="ECO:0000256" key="1">
    <source>
        <dbReference type="SAM" id="SignalP"/>
    </source>
</evidence>
<organism evidence="2 3">
    <name type="scientific">Fukomys damarensis</name>
    <name type="common">Damaraland mole rat</name>
    <name type="synonym">Cryptomys damarensis</name>
    <dbReference type="NCBI Taxonomy" id="885580"/>
    <lineage>
        <taxon>Eukaryota</taxon>
        <taxon>Metazoa</taxon>
        <taxon>Chordata</taxon>
        <taxon>Craniata</taxon>
        <taxon>Vertebrata</taxon>
        <taxon>Euteleostomi</taxon>
        <taxon>Mammalia</taxon>
        <taxon>Eutheria</taxon>
        <taxon>Euarchontoglires</taxon>
        <taxon>Glires</taxon>
        <taxon>Rodentia</taxon>
        <taxon>Hystricomorpha</taxon>
        <taxon>Bathyergidae</taxon>
        <taxon>Fukomys</taxon>
    </lineage>
</organism>
<reference evidence="2 3" key="1">
    <citation type="submission" date="2013-11" db="EMBL/GenBank/DDBJ databases">
        <title>The Damaraland mole rat (Fukomys damarensis) genome and evolution of African mole rats.</title>
        <authorList>
            <person name="Gladyshev V.N."/>
            <person name="Fang X."/>
        </authorList>
    </citation>
    <scope>NUCLEOTIDE SEQUENCE [LARGE SCALE GENOMIC DNA]</scope>
    <source>
        <tissue evidence="2">Liver</tissue>
    </source>
</reference>
<accession>A0A091D458</accession>
<feature type="signal peptide" evidence="1">
    <location>
        <begin position="1"/>
        <end position="18"/>
    </location>
</feature>